<keyword evidence="7" id="KW-0234">DNA repair</keyword>
<name>A0AAX1TSZ2_9FUSO</name>
<dbReference type="KEGG" id="ful:C4N20_03155"/>
<dbReference type="EMBL" id="LS483487">
    <property type="protein sequence ID" value="SQJ10939.1"/>
    <property type="molecule type" value="Genomic_DNA"/>
</dbReference>
<dbReference type="GO" id="GO:0097506">
    <property type="term" value="F:deaminated base DNA N-glycosylase activity"/>
    <property type="evidence" value="ECO:0007669"/>
    <property type="project" value="UniProtKB-ARBA"/>
</dbReference>
<gene>
    <name evidence="9" type="ORF">NCTC12112_02514</name>
</gene>
<keyword evidence="5" id="KW-0408">Iron</keyword>
<dbReference type="RefSeq" id="WP_005980946.1">
    <property type="nucleotide sequence ID" value="NZ_BAABXY010000001.1"/>
</dbReference>
<feature type="domain" description="Uracil-DNA glycosylase-like" evidence="8">
    <location>
        <begin position="36"/>
        <end position="188"/>
    </location>
</feature>
<dbReference type="PANTHER" id="PTHR33693">
    <property type="entry name" value="TYPE-5 URACIL-DNA GLYCOSYLASE"/>
    <property type="match status" value="1"/>
</dbReference>
<evidence type="ECO:0000256" key="4">
    <source>
        <dbReference type="ARBA" id="ARBA00022801"/>
    </source>
</evidence>
<evidence type="ECO:0000313" key="9">
    <source>
        <dbReference type="EMBL" id="SQJ10939.1"/>
    </source>
</evidence>
<evidence type="ECO:0000259" key="8">
    <source>
        <dbReference type="Pfam" id="PF03167"/>
    </source>
</evidence>
<dbReference type="GO" id="GO:0046872">
    <property type="term" value="F:metal ion binding"/>
    <property type="evidence" value="ECO:0007669"/>
    <property type="project" value="UniProtKB-KW"/>
</dbReference>
<dbReference type="Proteomes" id="UP000249008">
    <property type="component" value="Chromosome 1"/>
</dbReference>
<dbReference type="InterPro" id="IPR051536">
    <property type="entry name" value="UDG_Type-4/5"/>
</dbReference>
<evidence type="ECO:0000256" key="6">
    <source>
        <dbReference type="ARBA" id="ARBA00023014"/>
    </source>
</evidence>
<evidence type="ECO:0000256" key="7">
    <source>
        <dbReference type="ARBA" id="ARBA00023204"/>
    </source>
</evidence>
<sequence length="203" mass="22954">MMINEEVEELWETIKFEVGGLGSNYGEGADRKLLIGSGNKDASVLFIGDDPDLYQNEDLKVASGSSGEFLIKLCDIEGILPDEYYITTLAKKDCKFRDYMEDDQNELMEMLDMQIALINPEIVVALGPEAARALLKREVKIGEERGKFIQWTGGIKLLLTYDVNFVKKSRNDSGKKSKVAIEFWADLKLLKEEMSKGYGEEEY</sequence>
<dbReference type="GeneID" id="78453794"/>
<reference evidence="9 10" key="1">
    <citation type="submission" date="2018-06" db="EMBL/GenBank/DDBJ databases">
        <authorList>
            <consortium name="Pathogen Informatics"/>
            <person name="Doyle S."/>
        </authorList>
    </citation>
    <scope>NUCLEOTIDE SEQUENCE [LARGE SCALE GENOMIC DNA]</scope>
    <source>
        <strain evidence="9 10">NCTC12112</strain>
    </source>
</reference>
<keyword evidence="2" id="KW-0479">Metal-binding</keyword>
<dbReference type="Pfam" id="PF03167">
    <property type="entry name" value="UDG"/>
    <property type="match status" value="1"/>
</dbReference>
<protein>
    <submittedName>
        <fullName evidence="9">Uracil-DNA glycosylase, family 4</fullName>
    </submittedName>
</protein>
<evidence type="ECO:0000256" key="1">
    <source>
        <dbReference type="ARBA" id="ARBA00022485"/>
    </source>
</evidence>
<organism evidence="9 10">
    <name type="scientific">Fusobacterium ulcerans</name>
    <dbReference type="NCBI Taxonomy" id="861"/>
    <lineage>
        <taxon>Bacteria</taxon>
        <taxon>Fusobacteriati</taxon>
        <taxon>Fusobacteriota</taxon>
        <taxon>Fusobacteriia</taxon>
        <taxon>Fusobacteriales</taxon>
        <taxon>Fusobacteriaceae</taxon>
        <taxon>Fusobacterium</taxon>
    </lineage>
</organism>
<dbReference type="InterPro" id="IPR036895">
    <property type="entry name" value="Uracil-DNA_glycosylase-like_sf"/>
</dbReference>
<keyword evidence="3" id="KW-0227">DNA damage</keyword>
<dbReference type="GO" id="GO:0051539">
    <property type="term" value="F:4 iron, 4 sulfur cluster binding"/>
    <property type="evidence" value="ECO:0007669"/>
    <property type="project" value="UniProtKB-KW"/>
</dbReference>
<evidence type="ECO:0000256" key="2">
    <source>
        <dbReference type="ARBA" id="ARBA00022723"/>
    </source>
</evidence>
<dbReference type="Gene3D" id="3.40.470.10">
    <property type="entry name" value="Uracil-DNA glycosylase-like domain"/>
    <property type="match status" value="1"/>
</dbReference>
<evidence type="ECO:0000313" key="10">
    <source>
        <dbReference type="Proteomes" id="UP000249008"/>
    </source>
</evidence>
<keyword evidence="6" id="KW-0411">Iron-sulfur</keyword>
<dbReference type="InterPro" id="IPR005122">
    <property type="entry name" value="Uracil-DNA_glycosylase-like"/>
</dbReference>
<accession>A0AAX1TSZ2</accession>
<dbReference type="PANTHER" id="PTHR33693:SF1">
    <property type="entry name" value="TYPE-4 URACIL-DNA GLYCOSYLASE"/>
    <property type="match status" value="1"/>
</dbReference>
<proteinExistence type="predicted"/>
<dbReference type="AlphaFoldDB" id="A0AAX1TSZ2"/>
<evidence type="ECO:0000256" key="5">
    <source>
        <dbReference type="ARBA" id="ARBA00023004"/>
    </source>
</evidence>
<keyword evidence="4" id="KW-0378">Hydrolase</keyword>
<keyword evidence="1" id="KW-0004">4Fe-4S</keyword>
<dbReference type="GO" id="GO:0006281">
    <property type="term" value="P:DNA repair"/>
    <property type="evidence" value="ECO:0007669"/>
    <property type="project" value="UniProtKB-KW"/>
</dbReference>
<dbReference type="SUPFAM" id="SSF52141">
    <property type="entry name" value="Uracil-DNA glycosylase-like"/>
    <property type="match status" value="1"/>
</dbReference>
<evidence type="ECO:0000256" key="3">
    <source>
        <dbReference type="ARBA" id="ARBA00022763"/>
    </source>
</evidence>